<feature type="domain" description="RING-type" evidence="10">
    <location>
        <begin position="716"/>
        <end position="757"/>
    </location>
</feature>
<evidence type="ECO:0000256" key="5">
    <source>
        <dbReference type="ARBA" id="ARBA00022771"/>
    </source>
</evidence>
<dbReference type="GO" id="GO:0061630">
    <property type="term" value="F:ubiquitin protein ligase activity"/>
    <property type="evidence" value="ECO:0007669"/>
    <property type="project" value="UniProtKB-EC"/>
</dbReference>
<dbReference type="InterPro" id="IPR045191">
    <property type="entry name" value="MBR1/2-like"/>
</dbReference>
<gene>
    <name evidence="11" type="ORF">KP509_11G040300</name>
</gene>
<feature type="region of interest" description="Disordered" evidence="9">
    <location>
        <begin position="443"/>
        <end position="462"/>
    </location>
</feature>
<reference evidence="11" key="1">
    <citation type="submission" date="2021-08" db="EMBL/GenBank/DDBJ databases">
        <title>WGS assembly of Ceratopteris richardii.</title>
        <authorList>
            <person name="Marchant D.B."/>
            <person name="Chen G."/>
            <person name="Jenkins J."/>
            <person name="Shu S."/>
            <person name="Leebens-Mack J."/>
            <person name="Grimwood J."/>
            <person name="Schmutz J."/>
            <person name="Soltis P."/>
            <person name="Soltis D."/>
            <person name="Chen Z.-H."/>
        </authorList>
    </citation>
    <scope>NUCLEOTIDE SEQUENCE</scope>
    <source>
        <strain evidence="11">Whitten #5841</strain>
        <tissue evidence="11">Leaf</tissue>
    </source>
</reference>
<comment type="caution">
    <text evidence="11">The sequence shown here is derived from an EMBL/GenBank/DDBJ whole genome shotgun (WGS) entry which is preliminary data.</text>
</comment>
<name>A0A8T2TRQ5_CERRI</name>
<keyword evidence="6" id="KW-0833">Ubl conjugation pathway</keyword>
<evidence type="ECO:0000256" key="1">
    <source>
        <dbReference type="ARBA" id="ARBA00000900"/>
    </source>
</evidence>
<dbReference type="Pfam" id="PF13639">
    <property type="entry name" value="zf-RING_2"/>
    <property type="match status" value="1"/>
</dbReference>
<dbReference type="InterPro" id="IPR001841">
    <property type="entry name" value="Znf_RING"/>
</dbReference>
<evidence type="ECO:0000256" key="2">
    <source>
        <dbReference type="ARBA" id="ARBA00012483"/>
    </source>
</evidence>
<dbReference type="EC" id="2.3.2.27" evidence="2"/>
<dbReference type="AlphaFoldDB" id="A0A8T2TRQ5"/>
<dbReference type="PANTHER" id="PTHR22937">
    <property type="entry name" value="E3 UBIQUITIN-PROTEIN LIGASE RNF165"/>
    <property type="match status" value="1"/>
</dbReference>
<sequence>MPHSQSTRTSVFGMKSNGIIRASKMLADNDERCGYGCGNSRHRPACGAPSSYLNNFSSSRVVAPVKQDYLASSSSSSSDTNHRYPFSTIQTITLAGSNELGLDFNAGSDNSEIQDCHGTVKNSNLTEVCVSSINDVYKGQKEDDSLILKGGSFIQYKGLESPVSQSRYVSQPEKLHAFMNKQSVIDDSPQRILPSCAYHMPCRKGSSSKAPMIDDLSVPLSLNKSRPITDSFKHEENQGCSLVSMAELGSKNKCAPTAGMVGYSYNSNATVYNRRKTALQTCCSHQPRSGDLSVGQRDIGGYGAGLGRRGLSNLVCSSAADVLPSVSSSVISNYACSSATDALSSAPNSLTGTIYLPSKKSSKTLSMLDDEEAEGSYHFVNTMFGMKEENDRQIVQAQDQTHGYGLTTLQSTQASYNPQSRSEPLRIDAMTNEMSLPNVHSLLPTDSQWGRNTPTPRNGGCVGSIYRSRHTFDSSISIGDEMSNHRPARRSLYGGHSDPVNRDRQSSGRILSQARHSSSSCSILQHAHNPQSRLAAVPPRRHPPPPLAVSTGRAIPECNSSASRIMNSEFIQASRSTNSGVSNDDAEWPSTAHNEAGFFNRSTSSENRPRLTVEGLSEILSALDYIERDEGVSYEQMLMLEATILLGGIGLHDRYRDLRIDIDNMSYEELLALEERIGSVNTGLSEETITKCLRVEFFIFPNVSQGYIPQEVEIKCSICQEEFEEAVELGVLECGHSYHIDCIWQWLLQKNQCPICKASALSNLT</sequence>
<evidence type="ECO:0000256" key="8">
    <source>
        <dbReference type="PROSITE-ProRule" id="PRU00175"/>
    </source>
</evidence>
<dbReference type="SMART" id="SM00184">
    <property type="entry name" value="RING"/>
    <property type="match status" value="1"/>
</dbReference>
<keyword evidence="4" id="KW-0479">Metal-binding</keyword>
<dbReference type="PANTHER" id="PTHR22937:SF65">
    <property type="entry name" value="E3 UBIQUITIN-PROTEIN LIGASE ARK2C"/>
    <property type="match status" value="1"/>
</dbReference>
<evidence type="ECO:0000256" key="4">
    <source>
        <dbReference type="ARBA" id="ARBA00022723"/>
    </source>
</evidence>
<dbReference type="EMBL" id="CM035416">
    <property type="protein sequence ID" value="KAH7425109.1"/>
    <property type="molecule type" value="Genomic_DNA"/>
</dbReference>
<dbReference type="EMBL" id="CM035416">
    <property type="protein sequence ID" value="KAH7425108.1"/>
    <property type="molecule type" value="Genomic_DNA"/>
</dbReference>
<keyword evidence="12" id="KW-1185">Reference proteome</keyword>
<dbReference type="EMBL" id="CM035416">
    <property type="protein sequence ID" value="KAH7425107.1"/>
    <property type="molecule type" value="Genomic_DNA"/>
</dbReference>
<dbReference type="PROSITE" id="PS50089">
    <property type="entry name" value="ZF_RING_2"/>
    <property type="match status" value="1"/>
</dbReference>
<keyword evidence="7" id="KW-0862">Zinc</keyword>
<keyword evidence="3" id="KW-0808">Transferase</keyword>
<evidence type="ECO:0000256" key="6">
    <source>
        <dbReference type="ARBA" id="ARBA00022786"/>
    </source>
</evidence>
<dbReference type="InterPro" id="IPR013083">
    <property type="entry name" value="Znf_RING/FYVE/PHD"/>
</dbReference>
<keyword evidence="5 8" id="KW-0863">Zinc-finger</keyword>
<evidence type="ECO:0000259" key="10">
    <source>
        <dbReference type="PROSITE" id="PS50089"/>
    </source>
</evidence>
<comment type="catalytic activity">
    <reaction evidence="1">
        <text>S-ubiquitinyl-[E2 ubiquitin-conjugating enzyme]-L-cysteine + [acceptor protein]-L-lysine = [E2 ubiquitin-conjugating enzyme]-L-cysteine + N(6)-ubiquitinyl-[acceptor protein]-L-lysine.</text>
        <dbReference type="EC" id="2.3.2.27"/>
    </reaction>
</comment>
<organism evidence="11 12">
    <name type="scientific">Ceratopteris richardii</name>
    <name type="common">Triangle waterfern</name>
    <dbReference type="NCBI Taxonomy" id="49495"/>
    <lineage>
        <taxon>Eukaryota</taxon>
        <taxon>Viridiplantae</taxon>
        <taxon>Streptophyta</taxon>
        <taxon>Embryophyta</taxon>
        <taxon>Tracheophyta</taxon>
        <taxon>Polypodiopsida</taxon>
        <taxon>Polypodiidae</taxon>
        <taxon>Polypodiales</taxon>
        <taxon>Pteridineae</taxon>
        <taxon>Pteridaceae</taxon>
        <taxon>Parkerioideae</taxon>
        <taxon>Ceratopteris</taxon>
    </lineage>
</organism>
<evidence type="ECO:0000256" key="9">
    <source>
        <dbReference type="SAM" id="MobiDB-lite"/>
    </source>
</evidence>
<feature type="compositionally biased region" description="Polar residues" evidence="9">
    <location>
        <begin position="444"/>
        <end position="456"/>
    </location>
</feature>
<dbReference type="GO" id="GO:0008270">
    <property type="term" value="F:zinc ion binding"/>
    <property type="evidence" value="ECO:0007669"/>
    <property type="project" value="UniProtKB-KW"/>
</dbReference>
<evidence type="ECO:0000313" key="11">
    <source>
        <dbReference type="EMBL" id="KAH7425108.1"/>
    </source>
</evidence>
<dbReference type="Gene3D" id="3.30.40.10">
    <property type="entry name" value="Zinc/RING finger domain, C3HC4 (zinc finger)"/>
    <property type="match status" value="1"/>
</dbReference>
<evidence type="ECO:0000256" key="7">
    <source>
        <dbReference type="ARBA" id="ARBA00022833"/>
    </source>
</evidence>
<feature type="compositionally biased region" description="Polar residues" evidence="9">
    <location>
        <begin position="507"/>
        <end position="532"/>
    </location>
</feature>
<dbReference type="SUPFAM" id="SSF57850">
    <property type="entry name" value="RING/U-box"/>
    <property type="match status" value="1"/>
</dbReference>
<dbReference type="Proteomes" id="UP000825935">
    <property type="component" value="Chromosome 11"/>
</dbReference>
<dbReference type="EMBL" id="CM035416">
    <property type="protein sequence ID" value="KAH7425110.1"/>
    <property type="molecule type" value="Genomic_DNA"/>
</dbReference>
<protein>
    <recommendedName>
        <fullName evidence="2">RING-type E3 ubiquitin transferase</fullName>
        <ecNumber evidence="2">2.3.2.27</ecNumber>
    </recommendedName>
</protein>
<evidence type="ECO:0000313" key="12">
    <source>
        <dbReference type="Proteomes" id="UP000825935"/>
    </source>
</evidence>
<dbReference type="OrthoDB" id="8062037at2759"/>
<feature type="region of interest" description="Disordered" evidence="9">
    <location>
        <begin position="479"/>
        <end position="553"/>
    </location>
</feature>
<accession>A0A8T2TRQ5</accession>
<proteinExistence type="predicted"/>
<evidence type="ECO:0000256" key="3">
    <source>
        <dbReference type="ARBA" id="ARBA00022679"/>
    </source>
</evidence>